<dbReference type="SMART" id="SM00320">
    <property type="entry name" value="WD40"/>
    <property type="match status" value="4"/>
</dbReference>
<keyword evidence="4" id="KW-0539">Nucleus</keyword>
<proteinExistence type="evidence at transcript level"/>
<evidence type="ECO:0000256" key="4">
    <source>
        <dbReference type="ARBA" id="ARBA00023242"/>
    </source>
</evidence>
<dbReference type="Pfam" id="PF00400">
    <property type="entry name" value="WD40"/>
    <property type="match status" value="1"/>
</dbReference>
<dbReference type="SUPFAM" id="SSF50978">
    <property type="entry name" value="WD40 repeat-like"/>
    <property type="match status" value="1"/>
</dbReference>
<protein>
    <submittedName>
        <fullName evidence="6">Nucleoporin Nup43-like</fullName>
    </submittedName>
</protein>
<dbReference type="EMBL" id="IACT01002301">
    <property type="protein sequence ID" value="LAC21588.1"/>
    <property type="molecule type" value="mRNA"/>
</dbReference>
<name>A0A6A7FT18_9CRUS</name>
<evidence type="ECO:0000256" key="2">
    <source>
        <dbReference type="ARBA" id="ARBA00022574"/>
    </source>
</evidence>
<dbReference type="InterPro" id="IPR036322">
    <property type="entry name" value="WD40_repeat_dom_sf"/>
</dbReference>
<dbReference type="AlphaFoldDB" id="A0A6A7FT18"/>
<dbReference type="PANTHER" id="PTHR22652">
    <property type="entry name" value="NUCLEOPORIN NUP43"/>
    <property type="match status" value="1"/>
</dbReference>
<sequence>MDMTYLSRDVLGVSSSTGSVTVYQHSNDDKATLSSLASWDRCHALASGDAASCTGLSSNGSMLASVGEDARLLLLNPGETAPHRVIESGGDSSEYAVVFVKTSEVLTGNMQGHLRLWDTRTSGNSPVTTMISNLQEWVRQVSCHPSQQHVVAAAGEGGTLTLWDMRSPQQPFTCISAHTAPMTEARFHSGASDHLFSCGLDGQLVHWDASNTSNITSKHTGSDGSPGLVTSWLDARVGRGEVSTTALLSSGPLPLNSLDVQADVLLAASDNEAIYVIRNVILY</sequence>
<evidence type="ECO:0000313" key="6">
    <source>
        <dbReference type="EMBL" id="LAC21588.1"/>
    </source>
</evidence>
<organism evidence="6">
    <name type="scientific">Hirondellea gigas</name>
    <dbReference type="NCBI Taxonomy" id="1518452"/>
    <lineage>
        <taxon>Eukaryota</taxon>
        <taxon>Metazoa</taxon>
        <taxon>Ecdysozoa</taxon>
        <taxon>Arthropoda</taxon>
        <taxon>Crustacea</taxon>
        <taxon>Multicrustacea</taxon>
        <taxon>Malacostraca</taxon>
        <taxon>Eumalacostraca</taxon>
        <taxon>Peracarida</taxon>
        <taxon>Amphipoda</taxon>
        <taxon>Amphilochidea</taxon>
        <taxon>Lysianassida</taxon>
        <taxon>Lysianassidira</taxon>
        <taxon>Lysianassoidea</taxon>
        <taxon>Lysianassidae</taxon>
        <taxon>Hirondellea</taxon>
    </lineage>
</organism>
<reference evidence="6" key="1">
    <citation type="submission" date="2017-11" db="EMBL/GenBank/DDBJ databases">
        <title>The sensing device of the deep-sea amphipod.</title>
        <authorList>
            <person name="Kobayashi H."/>
            <person name="Nagahama T."/>
            <person name="Arai W."/>
            <person name="Sasagawa Y."/>
            <person name="Umeda M."/>
            <person name="Hayashi T."/>
            <person name="Nikaido I."/>
            <person name="Watanabe H."/>
            <person name="Oguri K."/>
            <person name="Kitazato H."/>
            <person name="Fujioka K."/>
            <person name="Kido Y."/>
            <person name="Takami H."/>
        </authorList>
    </citation>
    <scope>NUCLEOTIDE SEQUENCE</scope>
    <source>
        <tissue evidence="6">Whole body</tissue>
    </source>
</reference>
<evidence type="ECO:0000256" key="1">
    <source>
        <dbReference type="ARBA" id="ARBA00004123"/>
    </source>
</evidence>
<keyword evidence="3" id="KW-0677">Repeat</keyword>
<accession>A0A6A7FT18</accession>
<dbReference type="InterPro" id="IPR001680">
    <property type="entry name" value="WD40_rpt"/>
</dbReference>
<dbReference type="PROSITE" id="PS50082">
    <property type="entry name" value="WD_REPEATS_2"/>
    <property type="match status" value="1"/>
</dbReference>
<keyword evidence="2 5" id="KW-0853">WD repeat</keyword>
<comment type="subcellular location">
    <subcellularLocation>
        <location evidence="1">Nucleus</location>
    </subcellularLocation>
</comment>
<evidence type="ECO:0000256" key="3">
    <source>
        <dbReference type="ARBA" id="ARBA00022737"/>
    </source>
</evidence>
<dbReference type="PANTHER" id="PTHR22652:SF0">
    <property type="entry name" value="NUCLEOPORIN NUP43"/>
    <property type="match status" value="1"/>
</dbReference>
<feature type="repeat" description="WD" evidence="5">
    <location>
        <begin position="175"/>
        <end position="217"/>
    </location>
</feature>
<dbReference type="Gene3D" id="2.130.10.10">
    <property type="entry name" value="YVTN repeat-like/Quinoprotein amine dehydrogenase"/>
    <property type="match status" value="1"/>
</dbReference>
<dbReference type="InterPro" id="IPR015943">
    <property type="entry name" value="WD40/YVTN_repeat-like_dom_sf"/>
</dbReference>
<dbReference type="GO" id="GO:0031080">
    <property type="term" value="C:nuclear pore outer ring"/>
    <property type="evidence" value="ECO:0007669"/>
    <property type="project" value="TreeGrafter"/>
</dbReference>
<evidence type="ECO:0000256" key="5">
    <source>
        <dbReference type="PROSITE-ProRule" id="PRU00221"/>
    </source>
</evidence>